<dbReference type="Pfam" id="PF17871">
    <property type="entry name" value="AAA_lid_9"/>
    <property type="match status" value="1"/>
</dbReference>
<organism evidence="11">
    <name type="scientific">Pseudo-nitzschia australis</name>
    <dbReference type="NCBI Taxonomy" id="44445"/>
    <lineage>
        <taxon>Eukaryota</taxon>
        <taxon>Sar</taxon>
        <taxon>Stramenopiles</taxon>
        <taxon>Ochrophyta</taxon>
        <taxon>Bacillariophyta</taxon>
        <taxon>Bacillariophyceae</taxon>
        <taxon>Bacillariophycidae</taxon>
        <taxon>Bacillariales</taxon>
        <taxon>Bacillariaceae</taxon>
        <taxon>Pseudo-nitzschia</taxon>
    </lineage>
</organism>
<dbReference type="Pfam" id="PF02861">
    <property type="entry name" value="Clp_N"/>
    <property type="match status" value="1"/>
</dbReference>
<keyword evidence="2 6" id="KW-0677">Repeat</keyword>
<evidence type="ECO:0000256" key="6">
    <source>
        <dbReference type="PROSITE-ProRule" id="PRU01251"/>
    </source>
</evidence>
<dbReference type="Pfam" id="PF07724">
    <property type="entry name" value="AAA_2"/>
    <property type="match status" value="1"/>
</dbReference>
<keyword evidence="8" id="KW-0175">Coiled coil</keyword>
<dbReference type="Gene3D" id="1.10.8.60">
    <property type="match status" value="1"/>
</dbReference>
<evidence type="ECO:0000256" key="1">
    <source>
        <dbReference type="ARBA" id="ARBA00008675"/>
    </source>
</evidence>
<dbReference type="InterPro" id="IPR003593">
    <property type="entry name" value="AAA+_ATPase"/>
</dbReference>
<feature type="region of interest" description="Disordered" evidence="9">
    <location>
        <begin position="981"/>
        <end position="1010"/>
    </location>
</feature>
<dbReference type="InterPro" id="IPR003959">
    <property type="entry name" value="ATPase_AAA_core"/>
</dbReference>
<dbReference type="SUPFAM" id="SSF81923">
    <property type="entry name" value="Double Clp-N motif"/>
    <property type="match status" value="1"/>
</dbReference>
<dbReference type="SMART" id="SM01086">
    <property type="entry name" value="ClpB_D2-small"/>
    <property type="match status" value="1"/>
</dbReference>
<comment type="similarity">
    <text evidence="1 7">Belongs to the ClpA/ClpB family.</text>
</comment>
<dbReference type="PANTHER" id="PTHR11638">
    <property type="entry name" value="ATP-DEPENDENT CLP PROTEASE"/>
    <property type="match status" value="1"/>
</dbReference>
<evidence type="ECO:0000259" key="10">
    <source>
        <dbReference type="PROSITE" id="PS51903"/>
    </source>
</evidence>
<gene>
    <name evidence="11" type="ORF">PAUS00366_LOCUS501</name>
</gene>
<proteinExistence type="inferred from homology"/>
<dbReference type="AlphaFoldDB" id="A0A7S4A969"/>
<dbReference type="Gene3D" id="1.10.1780.10">
    <property type="entry name" value="Clp, N-terminal domain"/>
    <property type="match status" value="1"/>
</dbReference>
<dbReference type="Pfam" id="PF10431">
    <property type="entry name" value="ClpB_D2-small"/>
    <property type="match status" value="1"/>
</dbReference>
<dbReference type="InterPro" id="IPR050130">
    <property type="entry name" value="ClpA_ClpB"/>
</dbReference>
<evidence type="ECO:0000256" key="4">
    <source>
        <dbReference type="ARBA" id="ARBA00022840"/>
    </source>
</evidence>
<dbReference type="InterPro" id="IPR027417">
    <property type="entry name" value="P-loop_NTPase"/>
</dbReference>
<evidence type="ECO:0000256" key="9">
    <source>
        <dbReference type="SAM" id="MobiDB-lite"/>
    </source>
</evidence>
<evidence type="ECO:0000256" key="3">
    <source>
        <dbReference type="ARBA" id="ARBA00022741"/>
    </source>
</evidence>
<evidence type="ECO:0000256" key="7">
    <source>
        <dbReference type="RuleBase" id="RU004432"/>
    </source>
</evidence>
<dbReference type="GO" id="GO:0016887">
    <property type="term" value="F:ATP hydrolysis activity"/>
    <property type="evidence" value="ECO:0007669"/>
    <property type="project" value="InterPro"/>
</dbReference>
<accession>A0A7S4A969</accession>
<dbReference type="InterPro" id="IPR018368">
    <property type="entry name" value="ClpA/B_CS1"/>
</dbReference>
<dbReference type="EMBL" id="HBIX01000631">
    <property type="protein sequence ID" value="CAE0707781.1"/>
    <property type="molecule type" value="Transcribed_RNA"/>
</dbReference>
<evidence type="ECO:0000256" key="2">
    <source>
        <dbReference type="ARBA" id="ARBA00022737"/>
    </source>
</evidence>
<dbReference type="FunFam" id="3.40.50.300:FF:000010">
    <property type="entry name" value="Chaperone clpB 1, putative"/>
    <property type="match status" value="1"/>
</dbReference>
<protein>
    <recommendedName>
        <fullName evidence="10">Clp R domain-containing protein</fullName>
    </recommendedName>
</protein>
<feature type="domain" description="Clp R" evidence="10">
    <location>
        <begin position="83"/>
        <end position="242"/>
    </location>
</feature>
<dbReference type="InterPro" id="IPR019489">
    <property type="entry name" value="Clp_ATPase_C"/>
</dbReference>
<dbReference type="InterPro" id="IPR036628">
    <property type="entry name" value="Clp_N_dom_sf"/>
</dbReference>
<dbReference type="InterPro" id="IPR041546">
    <property type="entry name" value="ClpA/ClpB_AAA_lid"/>
</dbReference>
<dbReference type="PROSITE" id="PS00870">
    <property type="entry name" value="CLPAB_1"/>
    <property type="match status" value="1"/>
</dbReference>
<keyword evidence="5 7" id="KW-0143">Chaperone</keyword>
<sequence length="1010" mass="111959">MLILNKQRSAVLAMISAASAFNGMYSSTTDAFVPAIPRQSTRVGPLNSSFLAQQRMVTGRQIFNTKKARGTATTALRMSSDDFNEQKYTEAGWAVVAALTKAADFYQTSTVESPILLSLLLNPGKHKAGDDAESARKAVEKVLKDVKCDVKVLRQELDTHLAQQPKMQGDTSSQQKTMGYSLPRVLEAARSATSTLGDSFVSAEALLLGLVKEDDRFTTKAFLNQDIKYTDVSDAVVKMREKAGPIISRSAEKNYEALLKYGIDFTERAEEGKLDPVIGRDDEIRRAIQILSRRTKNNPVLIGDPGVGKTAIAEGIAQRMVAGDVPDTLQGCKLIGLDLAALVAGASMRGEFEERLKSVLEEVQNSDGEIILFIDEMHTVVGAGAASGSMDASNLLKPALARGQLRCIGATTINEYRQYIEKDKALERRFQQVMIDQPSPEDTVSILRGLKPRYETHHGVRIRDEALLAAAKLSHRYIPDRFLPDKAIDLVDEACAKLKNELTSKPTVLDEIDRRIIQMEMERLSLQSDYESGEEGQEANKDAGKRLGVIDKELVELKNEQQTLNLKWMAEKGGVDRIKDIKSEIAQVMLEIEKCEREFDLNKAAELKYAKLPPLQEELEKLEQLGEEPGTGDGERMLRDEVIADDIADVVAVWTGIPPTKLLESERARILSMGDRLSERVIGQDEAVSVVTEAVQRSRAGLNDPSKPIASLIFLGPTGVGKTELCKALSDFMFDTEDAIIRIDMSEYMEKHTVSRLLGAPPGYVGYDEGGQLTDAVRRKPYSVLLFDEMEKAHPDVFNIMLQLLDDGRLTDSKGNSVNFRNTLIVFTSNVGSQDILDLQGDDESQKQMMRERVMDAMRDKFKPEFLNRIDEQVIFNRLDKPALREIVKLEIKRLEKRLADKEITISVSDAALDFLTDIGFDPVYGARPLKRTIQRELETVVARGVLAGEYGEGDGIAVDAVGDRLEVYKTFDGGYNTNGAEDGYATDGYSNPTGYSEYEDNFSETPPFN</sequence>
<dbReference type="PROSITE" id="PS00871">
    <property type="entry name" value="CLPAB_2"/>
    <property type="match status" value="1"/>
</dbReference>
<reference evidence="11" key="1">
    <citation type="submission" date="2021-01" db="EMBL/GenBank/DDBJ databases">
        <authorList>
            <person name="Corre E."/>
            <person name="Pelletier E."/>
            <person name="Niang G."/>
            <person name="Scheremetjew M."/>
            <person name="Finn R."/>
            <person name="Kale V."/>
            <person name="Holt S."/>
            <person name="Cochrane G."/>
            <person name="Meng A."/>
            <person name="Brown T."/>
            <person name="Cohen L."/>
        </authorList>
    </citation>
    <scope>NUCLEOTIDE SEQUENCE</scope>
    <source>
        <strain evidence="11">10249 10 AB</strain>
    </source>
</reference>
<dbReference type="InterPro" id="IPR004176">
    <property type="entry name" value="Clp_R_N"/>
</dbReference>
<keyword evidence="3 7" id="KW-0547">Nucleotide-binding</keyword>
<dbReference type="SMART" id="SM00382">
    <property type="entry name" value="AAA"/>
    <property type="match status" value="2"/>
</dbReference>
<keyword evidence="4 7" id="KW-0067">ATP-binding</keyword>
<dbReference type="PANTHER" id="PTHR11638:SF18">
    <property type="entry name" value="HEAT SHOCK PROTEIN 104"/>
    <property type="match status" value="1"/>
</dbReference>
<dbReference type="GO" id="GO:0005524">
    <property type="term" value="F:ATP binding"/>
    <property type="evidence" value="ECO:0007669"/>
    <property type="project" value="UniProtKB-KW"/>
</dbReference>
<dbReference type="InterPro" id="IPR028299">
    <property type="entry name" value="ClpA/B_CS2"/>
</dbReference>
<evidence type="ECO:0000256" key="5">
    <source>
        <dbReference type="ARBA" id="ARBA00023186"/>
    </source>
</evidence>
<dbReference type="PRINTS" id="PR00300">
    <property type="entry name" value="CLPPROTEASEA"/>
</dbReference>
<dbReference type="SUPFAM" id="SSF52540">
    <property type="entry name" value="P-loop containing nucleoside triphosphate hydrolases"/>
    <property type="match status" value="2"/>
</dbReference>
<feature type="coiled-coil region" evidence="8">
    <location>
        <begin position="136"/>
        <end position="163"/>
    </location>
</feature>
<dbReference type="GO" id="GO:0034605">
    <property type="term" value="P:cellular response to heat"/>
    <property type="evidence" value="ECO:0007669"/>
    <property type="project" value="TreeGrafter"/>
</dbReference>
<evidence type="ECO:0000313" key="11">
    <source>
        <dbReference type="EMBL" id="CAE0707781.1"/>
    </source>
</evidence>
<dbReference type="CDD" id="cd00009">
    <property type="entry name" value="AAA"/>
    <property type="match status" value="1"/>
</dbReference>
<evidence type="ECO:0000256" key="8">
    <source>
        <dbReference type="SAM" id="Coils"/>
    </source>
</evidence>
<dbReference type="CDD" id="cd19499">
    <property type="entry name" value="RecA-like_ClpB_Hsp104-like"/>
    <property type="match status" value="1"/>
</dbReference>
<dbReference type="InterPro" id="IPR001270">
    <property type="entry name" value="ClpA/B"/>
</dbReference>
<dbReference type="PROSITE" id="PS51903">
    <property type="entry name" value="CLP_R"/>
    <property type="match status" value="1"/>
</dbReference>
<name>A0A7S4A969_9STRA</name>
<dbReference type="GO" id="GO:0005737">
    <property type="term" value="C:cytoplasm"/>
    <property type="evidence" value="ECO:0007669"/>
    <property type="project" value="TreeGrafter"/>
</dbReference>
<dbReference type="Gene3D" id="3.40.50.300">
    <property type="entry name" value="P-loop containing nucleotide triphosphate hydrolases"/>
    <property type="match status" value="3"/>
</dbReference>
<dbReference type="FunFam" id="3.40.50.300:FF:000025">
    <property type="entry name" value="ATP-dependent Clp protease subunit"/>
    <property type="match status" value="1"/>
</dbReference>
<dbReference type="FunFam" id="3.40.50.300:FF:000120">
    <property type="entry name" value="ATP-dependent chaperone ClpB"/>
    <property type="match status" value="1"/>
</dbReference>
<dbReference type="Pfam" id="PF00004">
    <property type="entry name" value="AAA"/>
    <property type="match status" value="1"/>
</dbReference>